<dbReference type="RefSeq" id="WP_255918309.1">
    <property type="nucleotide sequence ID" value="NZ_JANFNG010000001.1"/>
</dbReference>
<gene>
    <name evidence="2" type="ORF">NGB36_02315</name>
</gene>
<name>A0ABT1PQP4_9ACTN</name>
<feature type="region of interest" description="Disordered" evidence="1">
    <location>
        <begin position="113"/>
        <end position="142"/>
    </location>
</feature>
<dbReference type="EMBL" id="JANFNG010000001">
    <property type="protein sequence ID" value="MCQ4079463.1"/>
    <property type="molecule type" value="Genomic_DNA"/>
</dbReference>
<comment type="caution">
    <text evidence="2">The sequence shown here is derived from an EMBL/GenBank/DDBJ whole genome shotgun (WGS) entry which is preliminary data.</text>
</comment>
<evidence type="ECO:0000313" key="2">
    <source>
        <dbReference type="EMBL" id="MCQ4079463.1"/>
    </source>
</evidence>
<organism evidence="2 3">
    <name type="scientific">Streptomyces humicola</name>
    <dbReference type="NCBI Taxonomy" id="2953240"/>
    <lineage>
        <taxon>Bacteria</taxon>
        <taxon>Bacillati</taxon>
        <taxon>Actinomycetota</taxon>
        <taxon>Actinomycetes</taxon>
        <taxon>Kitasatosporales</taxon>
        <taxon>Streptomycetaceae</taxon>
        <taxon>Streptomyces</taxon>
    </lineage>
</organism>
<evidence type="ECO:0000256" key="1">
    <source>
        <dbReference type="SAM" id="MobiDB-lite"/>
    </source>
</evidence>
<accession>A0ABT1PQP4</accession>
<protein>
    <recommendedName>
        <fullName evidence="4">Nucleic acid/nucleotide deaminase of polymorphic system toxin</fullName>
    </recommendedName>
</protein>
<evidence type="ECO:0000313" key="3">
    <source>
        <dbReference type="Proteomes" id="UP001057702"/>
    </source>
</evidence>
<dbReference type="InterPro" id="IPR032722">
    <property type="entry name" value="Deaminase_XOO_2897"/>
</dbReference>
<proteinExistence type="predicted"/>
<sequence>MGGIEEKIARPVVRTLEKFSEKIPKGMAQRFHDLGQATRKAADHFDKAEGEIAGRVPVYKVEADGTVMKLVGGKFHPLHDVETEADKGSGIKEILGEDGKASTWEKGKYTLDAEPNEKVPGDLGPKVRNPVDSTKVDPGSTPLSMATAQARRADGEAAYGRNYVAFHYRDEGSGHNFILVGRSIPYKAHSEQYAGIPFLEKGIGGNVKAVYTERAPCDFGRNCQSWLGRYFNNGQPEVSHSFNYAKDKDVREHGELSSYLLGLFDQPLPSS</sequence>
<evidence type="ECO:0008006" key="4">
    <source>
        <dbReference type="Google" id="ProtNLM"/>
    </source>
</evidence>
<reference evidence="2" key="1">
    <citation type="submission" date="2022-06" db="EMBL/GenBank/DDBJ databases">
        <title>Draft genome sequence of Streptomyces sp. RB6PN25 isolated from peat swamp forest in Thailand.</title>
        <authorList>
            <person name="Duangmal K."/>
            <person name="Klaysubun C."/>
        </authorList>
    </citation>
    <scope>NUCLEOTIDE SEQUENCE</scope>
    <source>
        <strain evidence="2">RB6PN25</strain>
    </source>
</reference>
<keyword evidence="3" id="KW-1185">Reference proteome</keyword>
<dbReference type="Pfam" id="PF14440">
    <property type="entry name" value="XOO_2897-deam"/>
    <property type="match status" value="1"/>
</dbReference>
<dbReference type="Proteomes" id="UP001057702">
    <property type="component" value="Unassembled WGS sequence"/>
</dbReference>